<evidence type="ECO:0000313" key="11">
    <source>
        <dbReference type="EMBL" id="MUG70076.1"/>
    </source>
</evidence>
<dbReference type="InterPro" id="IPR017871">
    <property type="entry name" value="ABC_transporter-like_CS"/>
</dbReference>
<dbReference type="PANTHER" id="PTHR43790">
    <property type="entry name" value="CARBOHYDRATE TRANSPORT ATP-BINDING PROTEIN MG119-RELATED"/>
    <property type="match status" value="1"/>
</dbReference>
<dbReference type="InterPro" id="IPR003593">
    <property type="entry name" value="AAA+_ATPase"/>
</dbReference>
<evidence type="ECO:0000256" key="6">
    <source>
        <dbReference type="ARBA" id="ARBA00022741"/>
    </source>
</evidence>
<accession>A0A7X3CRU9</accession>
<evidence type="ECO:0000256" key="3">
    <source>
        <dbReference type="ARBA" id="ARBA00022475"/>
    </source>
</evidence>
<sequence>MDCRCSSMDVLEMKGISKSFPGVNALQDINLIVKKGEVHGLLGANGAGKSTLMKVLSGVIQPDEGEILFQGERVSFSSPLAAQQKGIAIIHQELSLVPALSIAENIFLGRLFGKSHNIDWKQVNQQAAVLLKQIGTNLSPNTIVRNLSVAQMQLVEIAKALSFEADLIIMDEPSAVLSGPELSQLFDTISSLTAKGVTVIYISHRLEEIFTICNRITIMRDGQVVETRLVADTDKDQIIRGIVGRDLNEEYPAREFIELGEEILSVKGLSLKNKLHDISFDVKRGEIVGLAGLVGSGRTEIARCIFGADRYDQGEIRYKGTRVDIQNPRKAIALGIALVPEDRKDHGLITKFPLRLNFTMAAIRKIVKWGFIKSKAERQASENLVTQLNIKTPSIEQIALNLSGGNQQKVVVAKYLFSDADILILDEPTRGVDVGARREIYLVIRELTRRGKAVVLISSDWEELIALSDRLVVLHEGRIKGEMFQSEASAESILQHALI</sequence>
<keyword evidence="3" id="KW-1003">Cell membrane</keyword>
<dbReference type="PROSITE" id="PS00211">
    <property type="entry name" value="ABC_TRANSPORTER_1"/>
    <property type="match status" value="1"/>
</dbReference>
<dbReference type="Proteomes" id="UP000450917">
    <property type="component" value="Unassembled WGS sequence"/>
</dbReference>
<comment type="subcellular location">
    <subcellularLocation>
        <location evidence="1">Cell membrane</location>
        <topology evidence="1">Peripheral membrane protein</topology>
    </subcellularLocation>
</comment>
<proteinExistence type="predicted"/>
<comment type="caution">
    <text evidence="11">The sequence shown here is derived from an EMBL/GenBank/DDBJ whole genome shotgun (WGS) entry which is preliminary data.</text>
</comment>
<dbReference type="InterPro" id="IPR050107">
    <property type="entry name" value="ABC_carbohydrate_import_ATPase"/>
</dbReference>
<keyword evidence="2" id="KW-0813">Transport</keyword>
<dbReference type="EMBL" id="WNZX01000003">
    <property type="protein sequence ID" value="MUG70076.1"/>
    <property type="molecule type" value="Genomic_DNA"/>
</dbReference>
<keyword evidence="4" id="KW-0762">Sugar transport</keyword>
<dbReference type="GO" id="GO:0016887">
    <property type="term" value="F:ATP hydrolysis activity"/>
    <property type="evidence" value="ECO:0007669"/>
    <property type="project" value="InterPro"/>
</dbReference>
<feature type="domain" description="ABC transporter" evidence="10">
    <location>
        <begin position="259"/>
        <end position="499"/>
    </location>
</feature>
<dbReference type="CDD" id="cd03215">
    <property type="entry name" value="ABC_Carb_Monos_II"/>
    <property type="match status" value="1"/>
</dbReference>
<feature type="domain" description="ABC transporter" evidence="10">
    <location>
        <begin position="11"/>
        <end position="246"/>
    </location>
</feature>
<evidence type="ECO:0000256" key="8">
    <source>
        <dbReference type="ARBA" id="ARBA00022967"/>
    </source>
</evidence>
<evidence type="ECO:0000313" key="12">
    <source>
        <dbReference type="Proteomes" id="UP000450917"/>
    </source>
</evidence>
<dbReference type="PROSITE" id="PS50893">
    <property type="entry name" value="ABC_TRANSPORTER_2"/>
    <property type="match status" value="2"/>
</dbReference>
<organism evidence="11 12">
    <name type="scientific">Paenibacillus validus</name>
    <dbReference type="NCBI Taxonomy" id="44253"/>
    <lineage>
        <taxon>Bacteria</taxon>
        <taxon>Bacillati</taxon>
        <taxon>Bacillota</taxon>
        <taxon>Bacilli</taxon>
        <taxon>Bacillales</taxon>
        <taxon>Paenibacillaceae</taxon>
        <taxon>Paenibacillus</taxon>
    </lineage>
</organism>
<evidence type="ECO:0000256" key="2">
    <source>
        <dbReference type="ARBA" id="ARBA00022448"/>
    </source>
</evidence>
<dbReference type="Gene3D" id="3.40.50.300">
    <property type="entry name" value="P-loop containing nucleotide triphosphate hydrolases"/>
    <property type="match status" value="2"/>
</dbReference>
<dbReference type="FunFam" id="3.40.50.300:FF:000127">
    <property type="entry name" value="Ribose import ATP-binding protein RbsA"/>
    <property type="match status" value="1"/>
</dbReference>
<dbReference type="GO" id="GO:0005524">
    <property type="term" value="F:ATP binding"/>
    <property type="evidence" value="ECO:0007669"/>
    <property type="project" value="UniProtKB-KW"/>
</dbReference>
<evidence type="ECO:0000256" key="9">
    <source>
        <dbReference type="ARBA" id="ARBA00023136"/>
    </source>
</evidence>
<evidence type="ECO:0000256" key="5">
    <source>
        <dbReference type="ARBA" id="ARBA00022737"/>
    </source>
</evidence>
<dbReference type="CDD" id="cd03216">
    <property type="entry name" value="ABC_Carb_Monos_I"/>
    <property type="match status" value="1"/>
</dbReference>
<evidence type="ECO:0000256" key="7">
    <source>
        <dbReference type="ARBA" id="ARBA00022840"/>
    </source>
</evidence>
<reference evidence="11 12" key="1">
    <citation type="submission" date="2019-11" db="EMBL/GenBank/DDBJ databases">
        <title>Draft genome sequences of five Paenibacillus species of dairy origin.</title>
        <authorList>
            <person name="Olajide A.M."/>
            <person name="Chen S."/>
            <person name="Lapointe G."/>
        </authorList>
    </citation>
    <scope>NUCLEOTIDE SEQUENCE [LARGE SCALE GENOMIC DNA]</scope>
    <source>
        <strain evidence="11 12">2CS3</strain>
    </source>
</reference>
<gene>
    <name evidence="11" type="ORF">GNP93_05220</name>
</gene>
<dbReference type="InterPro" id="IPR027417">
    <property type="entry name" value="P-loop_NTPase"/>
</dbReference>
<name>A0A7X3CRU9_9BACL</name>
<protein>
    <submittedName>
        <fullName evidence="11">ATP-binding cassette domain-containing protein</fullName>
    </submittedName>
</protein>
<keyword evidence="12" id="KW-1185">Reference proteome</keyword>
<dbReference type="Pfam" id="PF00005">
    <property type="entry name" value="ABC_tran"/>
    <property type="match status" value="2"/>
</dbReference>
<keyword evidence="7 11" id="KW-0067">ATP-binding</keyword>
<keyword evidence="8" id="KW-1278">Translocase</keyword>
<keyword evidence="6" id="KW-0547">Nucleotide-binding</keyword>
<dbReference type="AlphaFoldDB" id="A0A7X3CRU9"/>
<dbReference type="GO" id="GO:0005886">
    <property type="term" value="C:plasma membrane"/>
    <property type="evidence" value="ECO:0007669"/>
    <property type="project" value="UniProtKB-SubCell"/>
</dbReference>
<dbReference type="PANTHER" id="PTHR43790:SF3">
    <property type="entry name" value="D-ALLOSE IMPORT ATP-BINDING PROTEIN ALSA-RELATED"/>
    <property type="match status" value="1"/>
</dbReference>
<keyword evidence="5" id="KW-0677">Repeat</keyword>
<dbReference type="InterPro" id="IPR003439">
    <property type="entry name" value="ABC_transporter-like_ATP-bd"/>
</dbReference>
<evidence type="ECO:0000259" key="10">
    <source>
        <dbReference type="PROSITE" id="PS50893"/>
    </source>
</evidence>
<evidence type="ECO:0000256" key="1">
    <source>
        <dbReference type="ARBA" id="ARBA00004202"/>
    </source>
</evidence>
<dbReference type="SMART" id="SM00382">
    <property type="entry name" value="AAA"/>
    <property type="match status" value="2"/>
</dbReference>
<dbReference type="SUPFAM" id="SSF52540">
    <property type="entry name" value="P-loop containing nucleoside triphosphate hydrolases"/>
    <property type="match status" value="2"/>
</dbReference>
<keyword evidence="9" id="KW-0472">Membrane</keyword>
<evidence type="ECO:0000256" key="4">
    <source>
        <dbReference type="ARBA" id="ARBA00022597"/>
    </source>
</evidence>